<keyword evidence="3" id="KW-1185">Reference proteome</keyword>
<feature type="transmembrane region" description="Helical" evidence="1">
    <location>
        <begin position="69"/>
        <end position="86"/>
    </location>
</feature>
<reference evidence="2 3" key="1">
    <citation type="submission" date="2020-12" db="EMBL/GenBank/DDBJ databases">
        <title>Concerted genomic and epigenomic changes stabilize Arabidopsis allopolyploids.</title>
        <authorList>
            <person name="Chen Z."/>
        </authorList>
    </citation>
    <scope>NUCLEOTIDE SEQUENCE [LARGE SCALE GENOMIC DNA]</scope>
    <source>
        <strain evidence="2">As9502</strain>
        <tissue evidence="2">Leaf</tissue>
    </source>
</reference>
<dbReference type="AlphaFoldDB" id="A0A8T1XR09"/>
<evidence type="ECO:0000256" key="1">
    <source>
        <dbReference type="SAM" id="Phobius"/>
    </source>
</evidence>
<dbReference type="Proteomes" id="UP000694251">
    <property type="component" value="Chromosome 13"/>
</dbReference>
<organism evidence="2 3">
    <name type="scientific">Arabidopsis suecica</name>
    <name type="common">Swedish thale-cress</name>
    <name type="synonym">Cardaminopsis suecica</name>
    <dbReference type="NCBI Taxonomy" id="45249"/>
    <lineage>
        <taxon>Eukaryota</taxon>
        <taxon>Viridiplantae</taxon>
        <taxon>Streptophyta</taxon>
        <taxon>Embryophyta</taxon>
        <taxon>Tracheophyta</taxon>
        <taxon>Spermatophyta</taxon>
        <taxon>Magnoliopsida</taxon>
        <taxon>eudicotyledons</taxon>
        <taxon>Gunneridae</taxon>
        <taxon>Pentapetalae</taxon>
        <taxon>rosids</taxon>
        <taxon>malvids</taxon>
        <taxon>Brassicales</taxon>
        <taxon>Brassicaceae</taxon>
        <taxon>Camelineae</taxon>
        <taxon>Arabidopsis</taxon>
    </lineage>
</organism>
<name>A0A8T1XR09_ARASU</name>
<protein>
    <submittedName>
        <fullName evidence="2">Uncharacterized protein</fullName>
    </submittedName>
</protein>
<gene>
    <name evidence="2" type="ORF">ISN44_As13g009480</name>
</gene>
<evidence type="ECO:0000313" key="2">
    <source>
        <dbReference type="EMBL" id="KAG7537020.1"/>
    </source>
</evidence>
<proteinExistence type="predicted"/>
<evidence type="ECO:0000313" key="3">
    <source>
        <dbReference type="Proteomes" id="UP000694251"/>
    </source>
</evidence>
<dbReference type="EMBL" id="JAEFBJ010000013">
    <property type="protein sequence ID" value="KAG7537020.1"/>
    <property type="molecule type" value="Genomic_DNA"/>
</dbReference>
<accession>A0A8T1XR09</accession>
<comment type="caution">
    <text evidence="2">The sequence shown here is derived from an EMBL/GenBank/DDBJ whole genome shotgun (WGS) entry which is preliminary data.</text>
</comment>
<keyword evidence="1" id="KW-1133">Transmembrane helix</keyword>
<keyword evidence="1" id="KW-0472">Membrane</keyword>
<keyword evidence="1" id="KW-0812">Transmembrane</keyword>
<sequence>MAPSDMACVVLTYTSPWPANHPKSNKYFSDPRLAAYEVQYRQVMAGNGCVVPLKLFEVYPYATNARVLTPYYCGGVMYVSLVLNLFKVMIIERRTNSYAVETNIGR</sequence>